<dbReference type="SUPFAM" id="SSF57850">
    <property type="entry name" value="RING/U-box"/>
    <property type="match status" value="1"/>
</dbReference>
<keyword evidence="4" id="KW-0479">Metal-binding</keyword>
<keyword evidence="8" id="KW-0862">Zinc</keyword>
<feature type="compositionally biased region" description="Basic and acidic residues" evidence="14">
    <location>
        <begin position="1167"/>
        <end position="1177"/>
    </location>
</feature>
<evidence type="ECO:0000256" key="14">
    <source>
        <dbReference type="SAM" id="MobiDB-lite"/>
    </source>
</evidence>
<proteinExistence type="predicted"/>
<dbReference type="Pfam" id="PF00533">
    <property type="entry name" value="BRCT"/>
    <property type="match status" value="1"/>
</dbReference>
<dbReference type="InterPro" id="IPR018957">
    <property type="entry name" value="Znf_C3HC4_RING-type"/>
</dbReference>
<dbReference type="InterPro" id="IPR001841">
    <property type="entry name" value="Znf_RING"/>
</dbReference>
<feature type="compositionally biased region" description="Polar residues" evidence="14">
    <location>
        <begin position="1799"/>
        <end position="1830"/>
    </location>
</feature>
<feature type="compositionally biased region" description="Basic residues" evidence="14">
    <location>
        <begin position="1917"/>
        <end position="1927"/>
    </location>
</feature>
<keyword evidence="3" id="KW-0158">Chromosome</keyword>
<dbReference type="GO" id="GO:0005694">
    <property type="term" value="C:chromosome"/>
    <property type="evidence" value="ECO:0007669"/>
    <property type="project" value="UniProtKB-SubCell"/>
</dbReference>
<reference evidence="17 18" key="1">
    <citation type="journal article" date="2013" name="Nature">
        <title>Insights into bilaterian evolution from three spiralian genomes.</title>
        <authorList>
            <person name="Simakov O."/>
            <person name="Marletaz F."/>
            <person name="Cho S.J."/>
            <person name="Edsinger-Gonzales E."/>
            <person name="Havlak P."/>
            <person name="Hellsten U."/>
            <person name="Kuo D.H."/>
            <person name="Larsson T."/>
            <person name="Lv J."/>
            <person name="Arendt D."/>
            <person name="Savage R."/>
            <person name="Osoegawa K."/>
            <person name="de Jong P."/>
            <person name="Grimwood J."/>
            <person name="Chapman J.A."/>
            <person name="Shapiro H."/>
            <person name="Aerts A."/>
            <person name="Otillar R.P."/>
            <person name="Terry A.Y."/>
            <person name="Boore J.L."/>
            <person name="Grigoriev I.V."/>
            <person name="Lindberg D.R."/>
            <person name="Seaver E.C."/>
            <person name="Weisblat D.A."/>
            <person name="Putnam N.H."/>
            <person name="Rokhsar D.S."/>
        </authorList>
    </citation>
    <scope>NUCLEOTIDE SEQUENCE [LARGE SCALE GENOMIC DNA]</scope>
</reference>
<dbReference type="GeneID" id="20242774"/>
<feature type="compositionally biased region" description="Acidic residues" evidence="14">
    <location>
        <begin position="2322"/>
        <end position="2334"/>
    </location>
</feature>
<feature type="compositionally biased region" description="Polar residues" evidence="14">
    <location>
        <begin position="1183"/>
        <end position="1194"/>
    </location>
</feature>
<feature type="compositionally biased region" description="Polar residues" evidence="14">
    <location>
        <begin position="532"/>
        <end position="549"/>
    </location>
</feature>
<dbReference type="InterPro" id="IPR017907">
    <property type="entry name" value="Znf_RING_CS"/>
</dbReference>
<keyword evidence="7 13" id="KW-0863">Zinc-finger</keyword>
<gene>
    <name evidence="17" type="ORF">LOTGIDRAFT_174527</name>
</gene>
<dbReference type="InterPro" id="IPR013083">
    <property type="entry name" value="Znf_RING/FYVE/PHD"/>
</dbReference>
<feature type="compositionally biased region" description="Basic and acidic residues" evidence="14">
    <location>
        <begin position="2059"/>
        <end position="2077"/>
    </location>
</feature>
<dbReference type="GO" id="GO:0000724">
    <property type="term" value="P:double-strand break repair via homologous recombination"/>
    <property type="evidence" value="ECO:0007669"/>
    <property type="project" value="TreeGrafter"/>
</dbReference>
<feature type="compositionally biased region" description="Basic and acidic residues" evidence="14">
    <location>
        <begin position="2508"/>
        <end position="2522"/>
    </location>
</feature>
<feature type="compositionally biased region" description="Basic and acidic residues" evidence="14">
    <location>
        <begin position="1037"/>
        <end position="1050"/>
    </location>
</feature>
<dbReference type="KEGG" id="lgi:LOTGIDRAFT_174527"/>
<feature type="compositionally biased region" description="Polar residues" evidence="14">
    <location>
        <begin position="1013"/>
        <end position="1027"/>
    </location>
</feature>
<feature type="compositionally biased region" description="Polar residues" evidence="14">
    <location>
        <begin position="1549"/>
        <end position="1590"/>
    </location>
</feature>
<keyword evidence="18" id="KW-1185">Reference proteome</keyword>
<dbReference type="PROSITE" id="PS00518">
    <property type="entry name" value="ZF_RING_1"/>
    <property type="match status" value="1"/>
</dbReference>
<evidence type="ECO:0000256" key="3">
    <source>
        <dbReference type="ARBA" id="ARBA00022454"/>
    </source>
</evidence>
<name>V4AQT9_LOTGI</name>
<keyword evidence="9" id="KW-0234">DNA repair</keyword>
<dbReference type="HOGENOM" id="CLU_226315_0_0_1"/>
<dbReference type="GO" id="GO:0004842">
    <property type="term" value="F:ubiquitin-protein transferase activity"/>
    <property type="evidence" value="ECO:0007669"/>
    <property type="project" value="TreeGrafter"/>
</dbReference>
<keyword evidence="10" id="KW-0539">Nucleus</keyword>
<evidence type="ECO:0000256" key="1">
    <source>
        <dbReference type="ARBA" id="ARBA00004123"/>
    </source>
</evidence>
<feature type="compositionally biased region" description="Polar residues" evidence="14">
    <location>
        <begin position="2556"/>
        <end position="2575"/>
    </location>
</feature>
<dbReference type="Pfam" id="PF00097">
    <property type="entry name" value="zf-C3HC4"/>
    <property type="match status" value="1"/>
</dbReference>
<dbReference type="EMBL" id="KB201313">
    <property type="protein sequence ID" value="ESO97195.1"/>
    <property type="molecule type" value="Genomic_DNA"/>
</dbReference>
<feature type="region of interest" description="Disordered" evidence="14">
    <location>
        <begin position="491"/>
        <end position="602"/>
    </location>
</feature>
<feature type="compositionally biased region" description="Basic residues" evidence="14">
    <location>
        <begin position="1619"/>
        <end position="1632"/>
    </location>
</feature>
<feature type="compositionally biased region" description="Basic and acidic residues" evidence="14">
    <location>
        <begin position="1907"/>
        <end position="1916"/>
    </location>
</feature>
<feature type="region of interest" description="Disordered" evidence="14">
    <location>
        <begin position="94"/>
        <end position="185"/>
    </location>
</feature>
<feature type="compositionally biased region" description="Polar residues" evidence="14">
    <location>
        <begin position="1646"/>
        <end position="1656"/>
    </location>
</feature>
<feature type="compositionally biased region" description="Acidic residues" evidence="14">
    <location>
        <begin position="2356"/>
        <end position="2375"/>
    </location>
</feature>
<evidence type="ECO:0000256" key="5">
    <source>
        <dbReference type="ARBA" id="ARBA00022737"/>
    </source>
</evidence>
<dbReference type="SMART" id="SM00184">
    <property type="entry name" value="RING"/>
    <property type="match status" value="1"/>
</dbReference>
<feature type="compositionally biased region" description="Acidic residues" evidence="14">
    <location>
        <begin position="2464"/>
        <end position="2483"/>
    </location>
</feature>
<evidence type="ECO:0000259" key="16">
    <source>
        <dbReference type="PROSITE" id="PS50172"/>
    </source>
</evidence>
<feature type="compositionally biased region" description="Polar residues" evidence="14">
    <location>
        <begin position="1931"/>
        <end position="1943"/>
    </location>
</feature>
<evidence type="ECO:0000256" key="12">
    <source>
        <dbReference type="ARBA" id="ARBA00031556"/>
    </source>
</evidence>
<feature type="region of interest" description="Disordered" evidence="14">
    <location>
        <begin position="2448"/>
        <end position="2695"/>
    </location>
</feature>
<dbReference type="Gene3D" id="3.30.40.10">
    <property type="entry name" value="Zinc/RING finger domain, C3HC4 (zinc finger)"/>
    <property type="match status" value="1"/>
</dbReference>
<feature type="region of interest" description="Disordered" evidence="14">
    <location>
        <begin position="1365"/>
        <end position="1407"/>
    </location>
</feature>
<dbReference type="OrthoDB" id="6105938at2759"/>
<dbReference type="Gene3D" id="3.40.50.10190">
    <property type="entry name" value="BRCT domain"/>
    <property type="match status" value="2"/>
</dbReference>
<feature type="compositionally biased region" description="Polar residues" evidence="14">
    <location>
        <begin position="2257"/>
        <end position="2266"/>
    </location>
</feature>
<feature type="region of interest" description="Disordered" evidence="14">
    <location>
        <begin position="691"/>
        <end position="767"/>
    </location>
</feature>
<feature type="region of interest" description="Disordered" evidence="14">
    <location>
        <begin position="204"/>
        <end position="232"/>
    </location>
</feature>
<feature type="compositionally biased region" description="Polar residues" evidence="14">
    <location>
        <begin position="1098"/>
        <end position="1124"/>
    </location>
</feature>
<dbReference type="PANTHER" id="PTHR13763:SF0">
    <property type="entry name" value="BREAST CANCER TYPE 1 SUSCEPTIBILITY PROTEIN"/>
    <property type="match status" value="1"/>
</dbReference>
<feature type="region of interest" description="Disordered" evidence="14">
    <location>
        <begin position="1444"/>
        <end position="1482"/>
    </location>
</feature>
<feature type="compositionally biased region" description="Polar residues" evidence="14">
    <location>
        <begin position="120"/>
        <end position="136"/>
    </location>
</feature>
<keyword evidence="5" id="KW-0677">Repeat</keyword>
<feature type="compositionally biased region" description="Polar residues" evidence="14">
    <location>
        <begin position="2407"/>
        <end position="2434"/>
    </location>
</feature>
<feature type="region of interest" description="Disordered" evidence="14">
    <location>
        <begin position="1857"/>
        <end position="1969"/>
    </location>
</feature>
<feature type="domain" description="BRCT" evidence="16">
    <location>
        <begin position="2825"/>
        <end position="2933"/>
    </location>
</feature>
<feature type="compositionally biased region" description="Polar residues" evidence="14">
    <location>
        <begin position="218"/>
        <end position="232"/>
    </location>
</feature>
<dbReference type="InterPro" id="IPR036420">
    <property type="entry name" value="BRCT_dom_sf"/>
</dbReference>
<evidence type="ECO:0000256" key="9">
    <source>
        <dbReference type="ARBA" id="ARBA00023204"/>
    </source>
</evidence>
<dbReference type="SMART" id="SM00292">
    <property type="entry name" value="BRCT"/>
    <property type="match status" value="2"/>
</dbReference>
<evidence type="ECO:0000256" key="7">
    <source>
        <dbReference type="ARBA" id="ARBA00022771"/>
    </source>
</evidence>
<evidence type="ECO:0000256" key="10">
    <source>
        <dbReference type="ARBA" id="ARBA00023242"/>
    </source>
</evidence>
<dbReference type="PROSITE" id="PS50172">
    <property type="entry name" value="BRCT"/>
    <property type="match status" value="2"/>
</dbReference>
<feature type="region of interest" description="Disordered" evidence="14">
    <location>
        <begin position="1529"/>
        <end position="1830"/>
    </location>
</feature>
<dbReference type="InterPro" id="IPR001357">
    <property type="entry name" value="BRCT_dom"/>
</dbReference>
<feature type="region of interest" description="Disordered" evidence="14">
    <location>
        <begin position="2220"/>
        <end position="2436"/>
    </location>
</feature>
<sequence length="2942" mass="326678">MTKNLECSICLELLKNPVSTKCEHQFCRFCIIQFLNKKRSVPCPLCKKPVTERSLQEREELAIIVQNIGDLIAAFQEDSGDIFTPPKGPLIQCFSPATPEPLNHTRLRSKTKSSKTTSRNQVSGRISSNFSLVPSESDNDDVSDLQRTVKTSTRRKSNQAQTELQNGVSKHDKGNTSSRVPHCGTPKEVPNLCASCIEPSQKYQRSGTDRTKFLASAPTRTSKPTNSATTERLLSCQKQQKVTTSPTSACLRLQKNHGLSVMESSNFNSKDSVHYAQDIGNDDANEIISLSGKHQNCKDLISNNINQSGTEKPLGVAKSARHTTAAKSNIRQSKRKSCVVTVSDELLIVLEDGSLGANTASTQSSFLHVTEDSNKKFINPEQVENIVSFKSSHMDSLLNNDFPARSSVMSKGAEEEPLDHCSFLEKHDDLDSRIYSVLKNSPMDSNESLSGIRTSTKTVENSTSLKVIMQDQAQSRKPILIECCPKSKNISSSKNLAKARQPKEKTRRRKIHSDSEEYEPSVTTDDDVIPETIQTGSQMHQTSQSSNVSYDVKFYDSPSKDPNRKKSRSAKQQSMRRMSDRLKKIQEKKDTGSPETSCLTQGGVKTPKLVTRTYGKICKGSLVKKTREDETWKQIVPSDEEAVPQESESCDSDVVDQIEDSNATTVEYHSSAFGFNTKNLAKDGVKNLQRKRPVNPNLADELHSKDVSTKPSVRQRMPRSPISPKRKASSASRMPTVQIDTSTPPRVISKSTPVSANGTPLKYGRGKLLPTPFNESLDTSLMSRSSGYIPKKTSHNRKVKVKMDAKGKLHMSLENRKSPRSNRNFIKPITNTADFITARIVKPTPSPNIIMDPFEFKSSQTPKDRKRKQVKQRKPAKKSNRLAMLGKKAALEILKENQKSSRESSKEKIRRFVTFAETQPVVIDITQDSTHSDSESILIEDSTSQDDQNQLELRHPQSIQKTEEPLDPMEDSNLPQCTTEASIKIIVNKPQSPLTTETDISCIADSVEEDEAGSSSEKQVIQETPVSDSPELCSGHVHGDSEKNTAEHMKSSSPRKQLVDSSNHSHIQVPRNMNLPSCSHTQELFSGTGKRGPYADSSGKTLTTPKMISSLNVTKEINQISSSPPIGDHSHGIPPESQTQKLNSKKVRDVVGSASKSQNKCIPTTKDCPEESMDNKPGDAIQPMSTSKGLQKSKGSTRLLVVSESRSSDSSSSTRPRRKRKSLDKLSNSDQKSIKTTKYQTEASTANVLTSLPCTKMSNGQPITSNDADLMPRTNTRDKTKAKHKAKRDRRKNPKKPENREHEMLQLMNKINNAEDHDFMFSTQEAYSSMDSQPAVNDTTIAGNHEIPNTISDIVENTEDNQVNAIEESHSDEEAVEDSVLIRRSDEDVDQTTVDANNDTSLGDENSILLNNNFRDSLELQQDSTNMNKEDEIEDVNGTHLHEDYEMDQSGPKGILTTKEGSPHKDEAQDSNRSSLFGPSADLISSLGKDKVSESTKEEFGNELVNEADFLFSGIGNATSKAEILNMDDQDPGFIRKPVKDLSTPLLYSPSQCKDGQSSSNRRGADNLRTSGTHTAPSPSDSNGNKQPNVGRTAVAEDALIKPSPSSSSKESKRDIRNVKKIPKKKKGRKTKSIQAILRSTDESDQSLNDSVQSLTCIPPTPMVERKLTQSQKELRRESDKLDDDWMETQDLTTAGDERSDDGHSSGFKLKKKLNKDRQVQNDEIASNPSGQTESASESLLKPDTKKLIDLAKPTQHQDSRKSHPSKECSNVGLERLSPGVPSDFSGSESSLLKRKRTFSSLKKQSRSGTPPSQNSCDSLAPDSKSQQSDLIIAETNVVGSSEDELNVRRKKRKCFSLEGSPMRVRSKNSQSHLSNQSSQTSQKSCGLMSLDQKNIEDVDGVSQMNDKNDTNQKENVRKKKSLFTKHSKNETSNSPKLQSSIDHSYEKRVTSKDRRKESSQLQVPCMPKEDSVQNLTMDGAKSQQNCPNDSEEDVIEILSSANPQRQTALENAETLPPSGLPMEWTKDDSSEDEVIQDTFENENTIQKTDVVGKKKSHLKDPMKKISDSNKENKFEDHDDEAVEDNHCGAGEDEKDSCNEVEDDQYADLPLTSSPVMATGRSVLSGLQPHEEEKSDSNVDEDDEDDDDEDDDGDVVRNVKRTSSAVIESDEDNLSDNESTNMNSSSAFSSQSEVTTQQRGAITSNILKMKQQIKQLEAELAVKGSDNVVNDSDSDSSDSDERDSLRISSKKKKQKEITTIRSSPEIENTKSDDSDSDLFLSPLQYSPPALESEEDHYQLPEVNREMSMPNLLNQLTEQQVDGAEDTDDEDELDDLSFKGKKQEMVASCKDTKVQDEDVDDDDDTNELVEQDEMDDISSKGHKQNLVPSRKDPMVQDDDDEPLPPTPQDVSKIQDKSTLQPSQNRKVTPNEQSDQMIDFVADSLPQTFKEVDLNQDSNQIQQHEEDPEPMSDEFDTCMESEEEVNQAGIPNSGDKNVKSSDEDVVDLPDEVKKAMEILQKYKSEVMNSQNSSSSKLSNKSTPISNNWKKRVTEKSPLVSSGKVSTPSRISLDQIDQTLRDVTPNRLARGRNGIENNSSDSTPVRRIPKFSSRKSTPFQSPRSSKDATPKDSKDATPSKNSSIIFERKVSQSTAGPKIESPRTPNNGSVIKRTPDSRVSKRVTTPKRQTTPGGKWSAESRRVLSMRTPNVPVCRNDNLKCNFAASGLSKDQAENVIKLAGLNDCKFYGKINKHITHLIVKTVSNESRVCERTLKFFQAIAHKLWILSYSWVEESLKAGHMVLENPYEILGDTVTGDSHYGPSLSRLSQDKLFQNLAVTCVGSSNDMSKADMVNLFESLGAEVVGDVDTLSCLRCNSQVKKLIVSNKDTMDTELPPEERNCYKNYYSTTGLVTVSREWVLDCISTYKLLPTKNYLFTPRPVRVPF</sequence>
<feature type="compositionally biased region" description="Low complexity" evidence="14">
    <location>
        <begin position="2523"/>
        <end position="2543"/>
    </location>
</feature>
<evidence type="ECO:0000256" key="8">
    <source>
        <dbReference type="ARBA" id="ARBA00022833"/>
    </source>
</evidence>
<dbReference type="Proteomes" id="UP000030746">
    <property type="component" value="Unassembled WGS sequence"/>
</dbReference>
<feature type="compositionally biased region" description="Basic and acidic residues" evidence="14">
    <location>
        <begin position="2621"/>
        <end position="2634"/>
    </location>
</feature>
<evidence type="ECO:0000256" key="2">
    <source>
        <dbReference type="ARBA" id="ARBA00004286"/>
    </source>
</evidence>
<dbReference type="RefSeq" id="XP_009052105.1">
    <property type="nucleotide sequence ID" value="XM_009053857.1"/>
</dbReference>
<evidence type="ECO:0000256" key="11">
    <source>
        <dbReference type="ARBA" id="ARBA00023306"/>
    </source>
</evidence>
<dbReference type="GO" id="GO:0008270">
    <property type="term" value="F:zinc ion binding"/>
    <property type="evidence" value="ECO:0007669"/>
    <property type="project" value="UniProtKB-KW"/>
</dbReference>
<dbReference type="GO" id="GO:0070531">
    <property type="term" value="C:BRCA1-A complex"/>
    <property type="evidence" value="ECO:0007669"/>
    <property type="project" value="TreeGrafter"/>
</dbReference>
<feature type="compositionally biased region" description="Polar residues" evidence="14">
    <location>
        <begin position="729"/>
        <end position="758"/>
    </location>
</feature>
<feature type="compositionally biased region" description="Basic and acidic residues" evidence="14">
    <location>
        <begin position="1461"/>
        <end position="1470"/>
    </location>
</feature>
<feature type="compositionally biased region" description="Basic and acidic residues" evidence="14">
    <location>
        <begin position="1664"/>
        <end position="1680"/>
    </location>
</feature>
<feature type="region of interest" description="Disordered" evidence="14">
    <location>
        <begin position="2005"/>
        <end position="2198"/>
    </location>
</feature>
<feature type="compositionally biased region" description="Basic and acidic residues" evidence="14">
    <location>
        <begin position="2295"/>
        <end position="2304"/>
    </location>
</feature>
<organism evidence="17 18">
    <name type="scientific">Lottia gigantea</name>
    <name type="common">Giant owl limpet</name>
    <dbReference type="NCBI Taxonomy" id="225164"/>
    <lineage>
        <taxon>Eukaryota</taxon>
        <taxon>Metazoa</taxon>
        <taxon>Spiralia</taxon>
        <taxon>Lophotrochozoa</taxon>
        <taxon>Mollusca</taxon>
        <taxon>Gastropoda</taxon>
        <taxon>Patellogastropoda</taxon>
        <taxon>Lottioidea</taxon>
        <taxon>Lottiidae</taxon>
        <taxon>Lottia</taxon>
    </lineage>
</organism>
<feature type="compositionally biased region" description="Low complexity" evidence="14">
    <location>
        <begin position="2179"/>
        <end position="2192"/>
    </location>
</feature>
<accession>V4AQT9</accession>
<feature type="compositionally biased region" description="Low complexity" evidence="14">
    <location>
        <begin position="1868"/>
        <end position="1883"/>
    </location>
</feature>
<feature type="region of interest" description="Disordered" evidence="14">
    <location>
        <begin position="1008"/>
        <end position="1302"/>
    </location>
</feature>
<evidence type="ECO:0000256" key="6">
    <source>
        <dbReference type="ARBA" id="ARBA00022763"/>
    </source>
</evidence>
<feature type="compositionally biased region" description="Polar residues" evidence="14">
    <location>
        <begin position="1391"/>
        <end position="1407"/>
    </location>
</feature>
<evidence type="ECO:0000256" key="4">
    <source>
        <dbReference type="ARBA" id="ARBA00022723"/>
    </source>
</evidence>
<dbReference type="SUPFAM" id="SSF52113">
    <property type="entry name" value="BRCT domain"/>
    <property type="match status" value="2"/>
</dbReference>
<feature type="compositionally biased region" description="Basic and acidic residues" evidence="14">
    <location>
        <begin position="1741"/>
        <end position="1767"/>
    </location>
</feature>
<feature type="compositionally biased region" description="Polar residues" evidence="14">
    <location>
        <begin position="1225"/>
        <end position="1267"/>
    </location>
</feature>
<feature type="region of interest" description="Disordered" evidence="14">
    <location>
        <begin position="849"/>
        <end position="880"/>
    </location>
</feature>
<feature type="compositionally biased region" description="Acidic residues" evidence="14">
    <location>
        <begin position="2138"/>
        <end position="2153"/>
    </location>
</feature>
<dbReference type="PROSITE" id="PS50089">
    <property type="entry name" value="ZF_RING_2"/>
    <property type="match status" value="1"/>
</dbReference>
<feature type="compositionally biased region" description="Polar residues" evidence="14">
    <location>
        <begin position="2310"/>
        <end position="2319"/>
    </location>
</feature>
<dbReference type="Pfam" id="PF16589">
    <property type="entry name" value="BRCT_2"/>
    <property type="match status" value="1"/>
</dbReference>
<feature type="compositionally biased region" description="Basic and acidic residues" evidence="14">
    <location>
        <begin position="1944"/>
        <end position="1959"/>
    </location>
</feature>
<feature type="compositionally biased region" description="Acidic residues" evidence="14">
    <location>
        <begin position="2232"/>
        <end position="2241"/>
    </location>
</feature>
<dbReference type="GO" id="GO:0031436">
    <property type="term" value="C:BRCA1-BARD1 complex"/>
    <property type="evidence" value="ECO:0007669"/>
    <property type="project" value="TreeGrafter"/>
</dbReference>
<feature type="compositionally biased region" description="Polar residues" evidence="14">
    <location>
        <begin position="158"/>
        <end position="168"/>
    </location>
</feature>
<feature type="compositionally biased region" description="Basic residues" evidence="14">
    <location>
        <begin position="864"/>
        <end position="880"/>
    </location>
</feature>
<feature type="compositionally biased region" description="Basic residues" evidence="14">
    <location>
        <begin position="1280"/>
        <end position="1294"/>
    </location>
</feature>
<dbReference type="PANTHER" id="PTHR13763">
    <property type="entry name" value="BREAST CANCER TYPE 1 SUSCEPTIBILITY PROTEIN BRCA1"/>
    <property type="match status" value="1"/>
</dbReference>
<keyword evidence="6" id="KW-0227">DNA damage</keyword>
<feature type="compositionally biased region" description="Low complexity" evidence="14">
    <location>
        <begin position="1196"/>
        <end position="1214"/>
    </location>
</feature>
<comment type="subcellular location">
    <subcellularLocation>
        <location evidence="2">Chromosome</location>
    </subcellularLocation>
    <subcellularLocation>
        <location evidence="1">Nucleus</location>
    </subcellularLocation>
</comment>
<dbReference type="InterPro" id="IPR031099">
    <property type="entry name" value="BRCA1-associated"/>
</dbReference>
<evidence type="ECO:0000256" key="13">
    <source>
        <dbReference type="PROSITE-ProRule" id="PRU00175"/>
    </source>
</evidence>
<protein>
    <recommendedName>
        <fullName evidence="12">RING-type E3 ubiquitin transferase BRCA1</fullName>
    </recommendedName>
</protein>
<feature type="domain" description="BRCT" evidence="16">
    <location>
        <begin position="2726"/>
        <end position="2806"/>
    </location>
</feature>
<dbReference type="STRING" id="225164.V4AQT9"/>
<feature type="compositionally biased region" description="Polar residues" evidence="14">
    <location>
        <begin position="1074"/>
        <end position="1085"/>
    </location>
</feature>
<feature type="compositionally biased region" description="Polar residues" evidence="14">
    <location>
        <begin position="1051"/>
        <end position="1066"/>
    </location>
</feature>
<evidence type="ECO:0000259" key="15">
    <source>
        <dbReference type="PROSITE" id="PS50089"/>
    </source>
</evidence>
<evidence type="ECO:0000313" key="17">
    <source>
        <dbReference type="EMBL" id="ESO97195.1"/>
    </source>
</evidence>
<feature type="compositionally biased region" description="Acidic residues" evidence="14">
    <location>
        <begin position="516"/>
        <end position="529"/>
    </location>
</feature>
<dbReference type="OMA" id="CNFCILA"/>
<feature type="compositionally biased region" description="Basic and acidic residues" evidence="14">
    <location>
        <begin position="2335"/>
        <end position="2355"/>
    </location>
</feature>
<feature type="compositionally biased region" description="Basic and acidic residues" evidence="14">
    <location>
        <begin position="2084"/>
        <end position="2098"/>
    </location>
</feature>
<feature type="domain" description="RING-type" evidence="15">
    <location>
        <begin position="7"/>
        <end position="47"/>
    </location>
</feature>
<feature type="compositionally biased region" description="Polar residues" evidence="14">
    <location>
        <begin position="1722"/>
        <end position="1738"/>
    </location>
</feature>
<evidence type="ECO:0000313" key="18">
    <source>
        <dbReference type="Proteomes" id="UP000030746"/>
    </source>
</evidence>
<feature type="compositionally biased region" description="Polar residues" evidence="14">
    <location>
        <begin position="2611"/>
        <end position="2620"/>
    </location>
</feature>
<feature type="compositionally biased region" description="Basic and acidic residues" evidence="14">
    <location>
        <begin position="577"/>
        <end position="592"/>
    </location>
</feature>
<dbReference type="GO" id="GO:0045944">
    <property type="term" value="P:positive regulation of transcription by RNA polymerase II"/>
    <property type="evidence" value="ECO:0007669"/>
    <property type="project" value="TreeGrafter"/>
</dbReference>
<keyword evidence="11" id="KW-0131">Cell cycle</keyword>
<dbReference type="CTD" id="20242774"/>
<feature type="region of interest" description="Disordered" evidence="14">
    <location>
        <begin position="441"/>
        <end position="460"/>
    </location>
</feature>